<dbReference type="HOGENOM" id="CLU_3015809_0_0_1"/>
<gene>
    <name evidence="2" type="ORF">AG1IA_00052</name>
</gene>
<dbReference type="AlphaFoldDB" id="L8X6T1"/>
<comment type="caution">
    <text evidence="2">The sequence shown here is derived from an EMBL/GenBank/DDBJ whole genome shotgun (WGS) entry which is preliminary data.</text>
</comment>
<keyword evidence="3" id="KW-1185">Reference proteome</keyword>
<dbReference type="Proteomes" id="UP000011668">
    <property type="component" value="Unassembled WGS sequence"/>
</dbReference>
<sequence length="56" mass="6226">MVDTRHYCTDTCSVQEPVGAKTTSRSLHISESRSDDAQLSGSSMTRTHSLQQERGR</sequence>
<evidence type="ECO:0000256" key="1">
    <source>
        <dbReference type="SAM" id="MobiDB-lite"/>
    </source>
</evidence>
<proteinExistence type="predicted"/>
<feature type="compositionally biased region" description="Polar residues" evidence="1">
    <location>
        <begin position="37"/>
        <end position="50"/>
    </location>
</feature>
<evidence type="ECO:0000313" key="3">
    <source>
        <dbReference type="Proteomes" id="UP000011668"/>
    </source>
</evidence>
<accession>L8X6T1</accession>
<feature type="region of interest" description="Disordered" evidence="1">
    <location>
        <begin position="16"/>
        <end position="56"/>
    </location>
</feature>
<reference evidence="2 3" key="1">
    <citation type="journal article" date="2013" name="Nat. Commun.">
        <title>The evolution and pathogenic mechanisms of the rice sheath blight pathogen.</title>
        <authorList>
            <person name="Zheng A."/>
            <person name="Lin R."/>
            <person name="Xu L."/>
            <person name="Qin P."/>
            <person name="Tang C."/>
            <person name="Ai P."/>
            <person name="Zhang D."/>
            <person name="Liu Y."/>
            <person name="Sun Z."/>
            <person name="Feng H."/>
            <person name="Wang Y."/>
            <person name="Chen Y."/>
            <person name="Liang X."/>
            <person name="Fu R."/>
            <person name="Li Q."/>
            <person name="Zhang J."/>
            <person name="Yu X."/>
            <person name="Xie Z."/>
            <person name="Ding L."/>
            <person name="Guan P."/>
            <person name="Tang J."/>
            <person name="Liang Y."/>
            <person name="Wang S."/>
            <person name="Deng Q."/>
            <person name="Li S."/>
            <person name="Zhu J."/>
            <person name="Wang L."/>
            <person name="Liu H."/>
            <person name="Li P."/>
        </authorList>
    </citation>
    <scope>NUCLEOTIDE SEQUENCE [LARGE SCALE GENOMIC DNA]</scope>
    <source>
        <strain evidence="3">AG-1 IA</strain>
    </source>
</reference>
<evidence type="ECO:0000313" key="2">
    <source>
        <dbReference type="EMBL" id="ELU45910.1"/>
    </source>
</evidence>
<name>L8X6T1_THACA</name>
<organism evidence="2 3">
    <name type="scientific">Thanatephorus cucumeris (strain AG1-IA)</name>
    <name type="common">Rice sheath blight fungus</name>
    <name type="synonym">Rhizoctonia solani</name>
    <dbReference type="NCBI Taxonomy" id="983506"/>
    <lineage>
        <taxon>Eukaryota</taxon>
        <taxon>Fungi</taxon>
        <taxon>Dikarya</taxon>
        <taxon>Basidiomycota</taxon>
        <taxon>Agaricomycotina</taxon>
        <taxon>Agaricomycetes</taxon>
        <taxon>Cantharellales</taxon>
        <taxon>Ceratobasidiaceae</taxon>
        <taxon>Rhizoctonia</taxon>
        <taxon>Rhizoctonia solani AG-1</taxon>
    </lineage>
</organism>
<protein>
    <submittedName>
        <fullName evidence="2">Uncharacterized protein</fullName>
    </submittedName>
</protein>
<dbReference type="EMBL" id="AFRT01000017">
    <property type="protein sequence ID" value="ELU45910.1"/>
    <property type="molecule type" value="Genomic_DNA"/>
</dbReference>